<dbReference type="Pfam" id="PF13302">
    <property type="entry name" value="Acetyltransf_3"/>
    <property type="match status" value="1"/>
</dbReference>
<dbReference type="PROSITE" id="PS51186">
    <property type="entry name" value="GNAT"/>
    <property type="match status" value="1"/>
</dbReference>
<comment type="caution">
    <text evidence="5">The sequence shown here is derived from an EMBL/GenBank/DDBJ whole genome shotgun (WGS) entry which is preliminary data.</text>
</comment>
<protein>
    <submittedName>
        <fullName evidence="5">Putative ribosomal N-acetyltransferase YdaF</fullName>
        <ecNumber evidence="5">2.3.1.-</ecNumber>
    </submittedName>
</protein>
<dbReference type="EMBL" id="SJPQ01000002">
    <property type="protein sequence ID" value="TWT88529.1"/>
    <property type="molecule type" value="Genomic_DNA"/>
</dbReference>
<evidence type="ECO:0000313" key="5">
    <source>
        <dbReference type="EMBL" id="TWT88529.1"/>
    </source>
</evidence>
<dbReference type="GO" id="GO:0016747">
    <property type="term" value="F:acyltransferase activity, transferring groups other than amino-acyl groups"/>
    <property type="evidence" value="ECO:0007669"/>
    <property type="project" value="InterPro"/>
</dbReference>
<dbReference type="PANTHER" id="PTHR43792">
    <property type="entry name" value="GNAT FAMILY, PUTATIVE (AFU_ORTHOLOGUE AFUA_3G00765)-RELATED-RELATED"/>
    <property type="match status" value="1"/>
</dbReference>
<proteinExistence type="inferred from homology"/>
<keyword evidence="2 5" id="KW-0012">Acyltransferase</keyword>
<dbReference type="InterPro" id="IPR000182">
    <property type="entry name" value="GNAT_dom"/>
</dbReference>
<dbReference type="PANTHER" id="PTHR43792:SF8">
    <property type="entry name" value="[RIBOSOMAL PROTEIN US5]-ALANINE N-ACETYLTRANSFERASE"/>
    <property type="match status" value="1"/>
</dbReference>
<dbReference type="EC" id="2.3.1.-" evidence="5"/>
<accession>A0A5C5ZMA0</accession>
<dbReference type="OrthoDB" id="9795206at2"/>
<gene>
    <name evidence="5" type="primary">ydaF</name>
    <name evidence="5" type="ORF">Mal64_20120</name>
</gene>
<feature type="domain" description="N-acetyltransferase" evidence="4">
    <location>
        <begin position="8"/>
        <end position="171"/>
    </location>
</feature>
<evidence type="ECO:0000256" key="2">
    <source>
        <dbReference type="ARBA" id="ARBA00023315"/>
    </source>
</evidence>
<keyword evidence="1 5" id="KW-0808">Transferase</keyword>
<keyword evidence="6" id="KW-1185">Reference proteome</keyword>
<evidence type="ECO:0000259" key="4">
    <source>
        <dbReference type="PROSITE" id="PS51186"/>
    </source>
</evidence>
<evidence type="ECO:0000313" key="6">
    <source>
        <dbReference type="Proteomes" id="UP000315440"/>
    </source>
</evidence>
<evidence type="ECO:0000256" key="3">
    <source>
        <dbReference type="ARBA" id="ARBA00038502"/>
    </source>
</evidence>
<dbReference type="Proteomes" id="UP000315440">
    <property type="component" value="Unassembled WGS sequence"/>
</dbReference>
<dbReference type="SUPFAM" id="SSF55729">
    <property type="entry name" value="Acyl-CoA N-acyltransferases (Nat)"/>
    <property type="match status" value="1"/>
</dbReference>
<organism evidence="5 6">
    <name type="scientific">Pseudobythopirellula maris</name>
    <dbReference type="NCBI Taxonomy" id="2527991"/>
    <lineage>
        <taxon>Bacteria</taxon>
        <taxon>Pseudomonadati</taxon>
        <taxon>Planctomycetota</taxon>
        <taxon>Planctomycetia</taxon>
        <taxon>Pirellulales</taxon>
        <taxon>Lacipirellulaceae</taxon>
        <taxon>Pseudobythopirellula</taxon>
    </lineage>
</organism>
<dbReference type="RefSeq" id="WP_146399667.1">
    <property type="nucleotide sequence ID" value="NZ_SJPQ01000002.1"/>
</dbReference>
<dbReference type="Gene3D" id="3.40.630.30">
    <property type="match status" value="1"/>
</dbReference>
<comment type="similarity">
    <text evidence="3">Belongs to the acetyltransferase family. RimJ subfamily.</text>
</comment>
<dbReference type="InterPro" id="IPR016181">
    <property type="entry name" value="Acyl_CoA_acyltransferase"/>
</dbReference>
<sequence>MCIDVGDFQLSPYRSDDAAALVEHLADGVVAQTVPVIPYPYGMPEAEAFLAGRLAEQSQAPTTAFAFRSADGLLCGAVGLSPNLDEQSAELGYWLAPHLWGRGLIGSAVPVLLQYAESLPLVSITARAITTNHASIAILRRSGFSSLGICREPARTTTGVHNAELFKLILPVSAA</sequence>
<evidence type="ECO:0000256" key="1">
    <source>
        <dbReference type="ARBA" id="ARBA00022679"/>
    </source>
</evidence>
<dbReference type="AlphaFoldDB" id="A0A5C5ZMA0"/>
<reference evidence="5 6" key="1">
    <citation type="submission" date="2019-02" db="EMBL/GenBank/DDBJ databases">
        <title>Deep-cultivation of Planctomycetes and their phenomic and genomic characterization uncovers novel biology.</title>
        <authorList>
            <person name="Wiegand S."/>
            <person name="Jogler M."/>
            <person name="Boedeker C."/>
            <person name="Pinto D."/>
            <person name="Vollmers J."/>
            <person name="Rivas-Marin E."/>
            <person name="Kohn T."/>
            <person name="Peeters S.H."/>
            <person name="Heuer A."/>
            <person name="Rast P."/>
            <person name="Oberbeckmann S."/>
            <person name="Bunk B."/>
            <person name="Jeske O."/>
            <person name="Meyerdierks A."/>
            <person name="Storesund J.E."/>
            <person name="Kallscheuer N."/>
            <person name="Luecker S."/>
            <person name="Lage O.M."/>
            <person name="Pohl T."/>
            <person name="Merkel B.J."/>
            <person name="Hornburger P."/>
            <person name="Mueller R.-W."/>
            <person name="Bruemmer F."/>
            <person name="Labrenz M."/>
            <person name="Spormann A.M."/>
            <person name="Op Den Camp H."/>
            <person name="Overmann J."/>
            <person name="Amann R."/>
            <person name="Jetten M.S.M."/>
            <person name="Mascher T."/>
            <person name="Medema M.H."/>
            <person name="Devos D.P."/>
            <person name="Kaster A.-K."/>
            <person name="Ovreas L."/>
            <person name="Rohde M."/>
            <person name="Galperin M.Y."/>
            <person name="Jogler C."/>
        </authorList>
    </citation>
    <scope>NUCLEOTIDE SEQUENCE [LARGE SCALE GENOMIC DNA]</scope>
    <source>
        <strain evidence="5 6">Mal64</strain>
    </source>
</reference>
<dbReference type="InterPro" id="IPR051531">
    <property type="entry name" value="N-acetyltransferase"/>
</dbReference>
<name>A0A5C5ZMA0_9BACT</name>